<dbReference type="EMBL" id="GDIQ01029976">
    <property type="protein sequence ID" value="JAN64761.1"/>
    <property type="molecule type" value="Transcribed_RNA"/>
</dbReference>
<name>A0A0P6GQT4_9CRUS</name>
<accession>A0A0P6GQT4</accession>
<evidence type="ECO:0000313" key="1">
    <source>
        <dbReference type="EMBL" id="JAN64761.1"/>
    </source>
</evidence>
<organism evidence="1">
    <name type="scientific">Daphnia magna</name>
    <dbReference type="NCBI Taxonomy" id="35525"/>
    <lineage>
        <taxon>Eukaryota</taxon>
        <taxon>Metazoa</taxon>
        <taxon>Ecdysozoa</taxon>
        <taxon>Arthropoda</taxon>
        <taxon>Crustacea</taxon>
        <taxon>Branchiopoda</taxon>
        <taxon>Diplostraca</taxon>
        <taxon>Cladocera</taxon>
        <taxon>Anomopoda</taxon>
        <taxon>Daphniidae</taxon>
        <taxon>Daphnia</taxon>
    </lineage>
</organism>
<sequence>MAHWALSGLPFFLFSTWYTNHLSNLFNGVSRSDASFFPLRHRCFTFYFYLFFCLIIKYVFYFCV</sequence>
<proteinExistence type="predicted"/>
<dbReference type="AlphaFoldDB" id="A0A0P6GQT4"/>
<protein>
    <submittedName>
        <fullName evidence="1">Uncharacterized protein</fullName>
    </submittedName>
</protein>
<reference evidence="1" key="1">
    <citation type="submission" date="2015-10" db="EMBL/GenBank/DDBJ databases">
        <title>EvidentialGene: Evidence-directed Construction of Complete mRNA Transcriptomes without Genomes.</title>
        <authorList>
            <person name="Gilbert D.G."/>
        </authorList>
    </citation>
    <scope>NUCLEOTIDE SEQUENCE</scope>
</reference>